<dbReference type="RefSeq" id="WP_013033253.1">
    <property type="nucleotide sequence ID" value="NC_013960.1"/>
</dbReference>
<reference evidence="2" key="1">
    <citation type="submission" date="2010-04" db="EMBL/GenBank/DDBJ databases">
        <title>Complete genome sequence of Nitrosococcus halophilus Nc4, a salt-adapted, aerobic obligate ammonia-oxidizing sulfur purple bacterium.</title>
        <authorList>
            <consortium name="US DOE Joint Genome Institute"/>
            <person name="Campbell M.A."/>
            <person name="Malfatti S.A."/>
            <person name="Chain P.S.G."/>
            <person name="Heidelberg J.F."/>
            <person name="Ward B.B."/>
            <person name="Klotz M.G."/>
        </authorList>
    </citation>
    <scope>NUCLEOTIDE SEQUENCE [LARGE SCALE GENOMIC DNA]</scope>
    <source>
        <strain evidence="2">Nc4</strain>
    </source>
</reference>
<evidence type="ECO:0000313" key="2">
    <source>
        <dbReference type="Proteomes" id="UP000001844"/>
    </source>
</evidence>
<keyword evidence="2" id="KW-1185">Reference proteome</keyword>
<dbReference type="Proteomes" id="UP000001844">
    <property type="component" value="Chromosome"/>
</dbReference>
<dbReference type="KEGG" id="nhl:Nhal_2303"/>
<gene>
    <name evidence="1" type="ordered locus">Nhal_2303</name>
</gene>
<evidence type="ECO:0000313" key="1">
    <source>
        <dbReference type="EMBL" id="ADE15391.1"/>
    </source>
</evidence>
<sequence>MATVQKIEKEVSNLSREELAEFRAWFEDFDAAIWDKQFEEDVRSGKLDKLAEEAIKDFKKGKFKEI</sequence>
<dbReference type="HOGENOM" id="CLU_193486_0_0_6"/>
<name>D5BV41_NITHN</name>
<dbReference type="eggNOG" id="ENOG50330SE">
    <property type="taxonomic scope" value="Bacteria"/>
</dbReference>
<dbReference type="AlphaFoldDB" id="D5BV41"/>
<dbReference type="OrthoDB" id="9800707at2"/>
<dbReference type="EMBL" id="CP001798">
    <property type="protein sequence ID" value="ADE15391.1"/>
    <property type="molecule type" value="Genomic_DNA"/>
</dbReference>
<accession>D5BV41</accession>
<organism evidence="1 2">
    <name type="scientific">Nitrosococcus halophilus (strain Nc4)</name>
    <dbReference type="NCBI Taxonomy" id="472759"/>
    <lineage>
        <taxon>Bacteria</taxon>
        <taxon>Pseudomonadati</taxon>
        <taxon>Pseudomonadota</taxon>
        <taxon>Gammaproteobacteria</taxon>
        <taxon>Chromatiales</taxon>
        <taxon>Chromatiaceae</taxon>
        <taxon>Nitrosococcus</taxon>
    </lineage>
</organism>
<dbReference type="STRING" id="472759.Nhal_2303"/>
<protein>
    <submittedName>
        <fullName evidence="1">Uncharacterized protein</fullName>
    </submittedName>
</protein>
<proteinExistence type="predicted"/>